<keyword evidence="4" id="KW-0238">DNA-binding</keyword>
<evidence type="ECO:0000313" key="9">
    <source>
        <dbReference type="EMBL" id="PRP77900.1"/>
    </source>
</evidence>
<dbReference type="PANTHER" id="PTHR12748">
    <property type="entry name" value="ORIGIN RECOGNITION COMPLEX SUBUNIT 3"/>
    <property type="match status" value="1"/>
</dbReference>
<sequence>MQTRQQRAEEKLRQKYLKDEGIITTYNTPHGRSWGHYFDGVTVNLVQKSFHMQSDEFDDEDFVDSMALDDAAIKRWNRSIHTSVAQERKKNFKKGELRDGCLFSPITDGVEEGPKACQIRYNMYRSVIDKVDQIVKRITVEADGTILEQIKRFIMRPWHRSGPILPTAIVNTNASDRTSMADRIAQSLESSPNFRVAHLQSKKSIDARQIYTDMVSQLLHLPTKESSRYPNNLQLLNDELEDLTAVLVFDDLDAFNPKTLHSFIEKIKEAVVNKVPKIVFVMFTSSTESIERVLPRETSCLLWIERFSMASSRSVFSDILTAVLLEHEELMIWLDHPSLSLLLSSFNNFSSVHICVQQLKYLLLKHFYENPLSGLRQVSEAMFDYTYRDHVTSMPKYRKRNPPKLELCLKKIDEWYLHWKMSYRCLLLLQGQSTLPVEVLNVKRVSVQQLREWLSGLVHIVRDVKSMGEFEREWEGFYNQLQQREESGEKQKEDTEPIKSRGRMSARQRKQVLTDLADGDSNFKSARQAIFDSLMSFFKRNLSRLDDLHLSEGFVCTAAENVKKAFFADVSSSVHSALSNPSEHLYHDREGQYPAVIIYRLWKESGKMINLQDLYEQYRQVVDPQGKETKDSIQAQFSQTLIDFKMVGLIHPTVAKEDHVVKDMY</sequence>
<evidence type="ECO:0000259" key="8">
    <source>
        <dbReference type="Pfam" id="PF18137"/>
    </source>
</evidence>
<dbReference type="GO" id="GO:0005656">
    <property type="term" value="C:nuclear pre-replicative complex"/>
    <property type="evidence" value="ECO:0007669"/>
    <property type="project" value="TreeGrafter"/>
</dbReference>
<dbReference type="InterPro" id="IPR020795">
    <property type="entry name" value="ORC3"/>
</dbReference>
<keyword evidence="10" id="KW-1185">Reference proteome</keyword>
<dbReference type="CDD" id="cd20704">
    <property type="entry name" value="Orc3"/>
    <property type="match status" value="1"/>
</dbReference>
<comment type="similarity">
    <text evidence="2">Belongs to the ORC3 family.</text>
</comment>
<feature type="region of interest" description="Disordered" evidence="6">
    <location>
        <begin position="483"/>
        <end position="507"/>
    </location>
</feature>
<protein>
    <submittedName>
        <fullName evidence="9">Origin recognition complex subunit 3-like isoform 1</fullName>
    </submittedName>
</protein>
<dbReference type="Proteomes" id="UP000241769">
    <property type="component" value="Unassembled WGS sequence"/>
</dbReference>
<dbReference type="AlphaFoldDB" id="A0A2P6N1U9"/>
<keyword evidence="5" id="KW-0539">Nucleus</keyword>
<evidence type="ECO:0000256" key="3">
    <source>
        <dbReference type="ARBA" id="ARBA00022705"/>
    </source>
</evidence>
<comment type="caution">
    <text evidence="9">The sequence shown here is derived from an EMBL/GenBank/DDBJ whole genome shotgun (WGS) entry which is preliminary data.</text>
</comment>
<organism evidence="9 10">
    <name type="scientific">Planoprotostelium fungivorum</name>
    <dbReference type="NCBI Taxonomy" id="1890364"/>
    <lineage>
        <taxon>Eukaryota</taxon>
        <taxon>Amoebozoa</taxon>
        <taxon>Evosea</taxon>
        <taxon>Variosea</taxon>
        <taxon>Cavosteliida</taxon>
        <taxon>Cavosteliaceae</taxon>
        <taxon>Planoprotostelium</taxon>
    </lineage>
</organism>
<evidence type="ECO:0000256" key="5">
    <source>
        <dbReference type="ARBA" id="ARBA00023242"/>
    </source>
</evidence>
<dbReference type="InParanoid" id="A0A2P6N1U9"/>
<feature type="domain" description="Origin recognition complex subunit 3 winged helix C-terminal" evidence="8">
    <location>
        <begin position="573"/>
        <end position="663"/>
    </location>
</feature>
<dbReference type="InterPro" id="IPR045667">
    <property type="entry name" value="ORC3_N"/>
</dbReference>
<evidence type="ECO:0000256" key="6">
    <source>
        <dbReference type="SAM" id="MobiDB-lite"/>
    </source>
</evidence>
<evidence type="ECO:0000313" key="10">
    <source>
        <dbReference type="Proteomes" id="UP000241769"/>
    </source>
</evidence>
<dbReference type="EMBL" id="MDYQ01000251">
    <property type="protein sequence ID" value="PRP77900.1"/>
    <property type="molecule type" value="Genomic_DNA"/>
</dbReference>
<feature type="compositionally biased region" description="Basic and acidic residues" evidence="6">
    <location>
        <begin position="483"/>
        <end position="499"/>
    </location>
</feature>
<evidence type="ECO:0000256" key="1">
    <source>
        <dbReference type="ARBA" id="ARBA00004123"/>
    </source>
</evidence>
<dbReference type="Pfam" id="PF07034">
    <property type="entry name" value="ORC3_N"/>
    <property type="match status" value="1"/>
</dbReference>
<dbReference type="GO" id="GO:0031261">
    <property type="term" value="C:DNA replication preinitiation complex"/>
    <property type="evidence" value="ECO:0007669"/>
    <property type="project" value="TreeGrafter"/>
</dbReference>
<feature type="domain" description="Origin recognition complex subunit 3 N-terminal" evidence="7">
    <location>
        <begin position="101"/>
        <end position="374"/>
    </location>
</feature>
<evidence type="ECO:0000256" key="4">
    <source>
        <dbReference type="ARBA" id="ARBA00023125"/>
    </source>
</evidence>
<dbReference type="PANTHER" id="PTHR12748:SF0">
    <property type="entry name" value="ORIGIN RECOGNITION COMPLEX SUBUNIT 3"/>
    <property type="match status" value="1"/>
</dbReference>
<dbReference type="Gene3D" id="3.40.50.300">
    <property type="entry name" value="P-loop containing nucleotide triphosphate hydrolases"/>
    <property type="match status" value="1"/>
</dbReference>
<keyword evidence="3" id="KW-0235">DNA replication</keyword>
<comment type="subcellular location">
    <subcellularLocation>
        <location evidence="1">Nucleus</location>
    </subcellularLocation>
</comment>
<dbReference type="GO" id="GO:0006270">
    <property type="term" value="P:DNA replication initiation"/>
    <property type="evidence" value="ECO:0007669"/>
    <property type="project" value="TreeGrafter"/>
</dbReference>
<evidence type="ECO:0000259" key="7">
    <source>
        <dbReference type="Pfam" id="PF07034"/>
    </source>
</evidence>
<dbReference type="Pfam" id="PF18137">
    <property type="entry name" value="WHD_ORC"/>
    <property type="match status" value="1"/>
</dbReference>
<dbReference type="InterPro" id="IPR040855">
    <property type="entry name" value="ORC_WH_C"/>
</dbReference>
<evidence type="ECO:0000256" key="2">
    <source>
        <dbReference type="ARBA" id="ARBA00010977"/>
    </source>
</evidence>
<name>A0A2P6N1U9_9EUKA</name>
<accession>A0A2P6N1U9</accession>
<dbReference type="GO" id="GO:0003688">
    <property type="term" value="F:DNA replication origin binding"/>
    <property type="evidence" value="ECO:0007669"/>
    <property type="project" value="TreeGrafter"/>
</dbReference>
<reference evidence="9 10" key="1">
    <citation type="journal article" date="2018" name="Genome Biol. Evol.">
        <title>Multiple Roots of Fruiting Body Formation in Amoebozoa.</title>
        <authorList>
            <person name="Hillmann F."/>
            <person name="Forbes G."/>
            <person name="Novohradska S."/>
            <person name="Ferling I."/>
            <person name="Riege K."/>
            <person name="Groth M."/>
            <person name="Westermann M."/>
            <person name="Marz M."/>
            <person name="Spaller T."/>
            <person name="Winckler T."/>
            <person name="Schaap P."/>
            <person name="Glockner G."/>
        </authorList>
    </citation>
    <scope>NUCLEOTIDE SEQUENCE [LARGE SCALE GENOMIC DNA]</scope>
    <source>
        <strain evidence="9 10">Jena</strain>
    </source>
</reference>
<dbReference type="OrthoDB" id="10265211at2759"/>
<proteinExistence type="inferred from homology"/>
<dbReference type="InterPro" id="IPR027417">
    <property type="entry name" value="P-loop_NTPase"/>
</dbReference>
<gene>
    <name evidence="9" type="ORF">PROFUN_08574</name>
</gene>
<dbReference type="STRING" id="1890364.A0A2P6N1U9"/>
<dbReference type="GO" id="GO:0005664">
    <property type="term" value="C:nuclear origin of replication recognition complex"/>
    <property type="evidence" value="ECO:0007669"/>
    <property type="project" value="InterPro"/>
</dbReference>